<dbReference type="Gene3D" id="2.30.230.10">
    <property type="entry name" value="Lipovitellin, beta-sheet shell regions, chain A"/>
    <property type="match status" value="1"/>
</dbReference>
<dbReference type="InterPro" id="IPR015819">
    <property type="entry name" value="Lipid_transp_b-sht_shell"/>
</dbReference>
<sequence>TGINGRCPTKYMVEHQGDKIIVEKRKDLRFCQERFTTQFEVPRAWHKAPLPMV</sequence>
<evidence type="ECO:0000256" key="1">
    <source>
        <dbReference type="ARBA" id="ARBA00022729"/>
    </source>
</evidence>
<feature type="domain" description="Vitellogenin" evidence="2">
    <location>
        <begin position="1"/>
        <end position="45"/>
    </location>
</feature>
<evidence type="ECO:0000313" key="3">
    <source>
        <dbReference type="EMBL" id="KAK7073984.1"/>
    </source>
</evidence>
<dbReference type="AlphaFoldDB" id="A0AAN8X8K7"/>
<dbReference type="SUPFAM" id="SSF56968">
    <property type="entry name" value="Lipovitellin-phosvitin complex, beta-sheet shell regions"/>
    <property type="match status" value="1"/>
</dbReference>
<organism evidence="3 4">
    <name type="scientific">Halocaridina rubra</name>
    <name type="common">Hawaiian red shrimp</name>
    <dbReference type="NCBI Taxonomy" id="373956"/>
    <lineage>
        <taxon>Eukaryota</taxon>
        <taxon>Metazoa</taxon>
        <taxon>Ecdysozoa</taxon>
        <taxon>Arthropoda</taxon>
        <taxon>Crustacea</taxon>
        <taxon>Multicrustacea</taxon>
        <taxon>Malacostraca</taxon>
        <taxon>Eumalacostraca</taxon>
        <taxon>Eucarida</taxon>
        <taxon>Decapoda</taxon>
        <taxon>Pleocyemata</taxon>
        <taxon>Caridea</taxon>
        <taxon>Atyoidea</taxon>
        <taxon>Atyidae</taxon>
        <taxon>Halocaridina</taxon>
    </lineage>
</organism>
<keyword evidence="4" id="KW-1185">Reference proteome</keyword>
<keyword evidence="1" id="KW-0732">Signal</keyword>
<dbReference type="InterPro" id="IPR001747">
    <property type="entry name" value="Vitellogenin_N"/>
</dbReference>
<feature type="non-terminal residue" evidence="3">
    <location>
        <position position="1"/>
    </location>
</feature>
<evidence type="ECO:0000259" key="2">
    <source>
        <dbReference type="Pfam" id="PF01347"/>
    </source>
</evidence>
<accession>A0AAN8X8K7</accession>
<protein>
    <recommendedName>
        <fullName evidence="2">Vitellogenin domain-containing protein</fullName>
    </recommendedName>
</protein>
<reference evidence="3 4" key="1">
    <citation type="submission" date="2023-11" db="EMBL/GenBank/DDBJ databases">
        <title>Halocaridina rubra genome assembly.</title>
        <authorList>
            <person name="Smith C."/>
        </authorList>
    </citation>
    <scope>NUCLEOTIDE SEQUENCE [LARGE SCALE GENOMIC DNA]</scope>
    <source>
        <strain evidence="3">EP-1</strain>
        <tissue evidence="3">Whole</tissue>
    </source>
</reference>
<dbReference type="Proteomes" id="UP001381693">
    <property type="component" value="Unassembled WGS sequence"/>
</dbReference>
<dbReference type="InterPro" id="IPR015816">
    <property type="entry name" value="Vitellinogen_b-sht_N"/>
</dbReference>
<dbReference type="EMBL" id="JAXCGZ010011891">
    <property type="protein sequence ID" value="KAK7073984.1"/>
    <property type="molecule type" value="Genomic_DNA"/>
</dbReference>
<name>A0AAN8X8K7_HALRR</name>
<dbReference type="Pfam" id="PF01347">
    <property type="entry name" value="Vitellogenin_N"/>
    <property type="match status" value="1"/>
</dbReference>
<proteinExistence type="predicted"/>
<dbReference type="GO" id="GO:0005319">
    <property type="term" value="F:lipid transporter activity"/>
    <property type="evidence" value="ECO:0007669"/>
    <property type="project" value="InterPro"/>
</dbReference>
<evidence type="ECO:0000313" key="4">
    <source>
        <dbReference type="Proteomes" id="UP001381693"/>
    </source>
</evidence>
<gene>
    <name evidence="3" type="ORF">SK128_003741</name>
</gene>
<comment type="caution">
    <text evidence="3">The sequence shown here is derived from an EMBL/GenBank/DDBJ whole genome shotgun (WGS) entry which is preliminary data.</text>
</comment>